<evidence type="ECO:0000313" key="1">
    <source>
        <dbReference type="EMBL" id="JAE33001.1"/>
    </source>
</evidence>
<dbReference type="AlphaFoldDB" id="A0A0A9HDT5"/>
<reference evidence="1" key="2">
    <citation type="journal article" date="2015" name="Data Brief">
        <title>Shoot transcriptome of the giant reed, Arundo donax.</title>
        <authorList>
            <person name="Barrero R.A."/>
            <person name="Guerrero F.D."/>
            <person name="Moolhuijzen P."/>
            <person name="Goolsby J.A."/>
            <person name="Tidwell J."/>
            <person name="Bellgard S.E."/>
            <person name="Bellgard M.I."/>
        </authorList>
    </citation>
    <scope>NUCLEOTIDE SEQUENCE</scope>
    <source>
        <tissue evidence="1">Shoot tissue taken approximately 20 cm above the soil surface</tissue>
    </source>
</reference>
<protein>
    <submittedName>
        <fullName evidence="1">Uncharacterized protein</fullName>
    </submittedName>
</protein>
<accession>A0A0A9HDT5</accession>
<reference evidence="1" key="1">
    <citation type="submission" date="2014-09" db="EMBL/GenBank/DDBJ databases">
        <authorList>
            <person name="Magalhaes I.L.F."/>
            <person name="Oliveira U."/>
            <person name="Santos F.R."/>
            <person name="Vidigal T.H.D.A."/>
            <person name="Brescovit A.D."/>
            <person name="Santos A.J."/>
        </authorList>
    </citation>
    <scope>NUCLEOTIDE SEQUENCE</scope>
    <source>
        <tissue evidence="1">Shoot tissue taken approximately 20 cm above the soil surface</tissue>
    </source>
</reference>
<organism evidence="1">
    <name type="scientific">Arundo donax</name>
    <name type="common">Giant reed</name>
    <name type="synonym">Donax arundinaceus</name>
    <dbReference type="NCBI Taxonomy" id="35708"/>
    <lineage>
        <taxon>Eukaryota</taxon>
        <taxon>Viridiplantae</taxon>
        <taxon>Streptophyta</taxon>
        <taxon>Embryophyta</taxon>
        <taxon>Tracheophyta</taxon>
        <taxon>Spermatophyta</taxon>
        <taxon>Magnoliopsida</taxon>
        <taxon>Liliopsida</taxon>
        <taxon>Poales</taxon>
        <taxon>Poaceae</taxon>
        <taxon>PACMAD clade</taxon>
        <taxon>Arundinoideae</taxon>
        <taxon>Arundineae</taxon>
        <taxon>Arundo</taxon>
    </lineage>
</organism>
<proteinExistence type="predicted"/>
<dbReference type="EMBL" id="GBRH01164895">
    <property type="protein sequence ID" value="JAE33001.1"/>
    <property type="molecule type" value="Transcribed_RNA"/>
</dbReference>
<name>A0A0A9HDT5_ARUDO</name>
<sequence>MDEGCVVAVDALDLAVRRHCRAAVSGVLNNCSHI</sequence>